<evidence type="ECO:0000313" key="1">
    <source>
        <dbReference type="EMBL" id="SUN60768.1"/>
    </source>
</evidence>
<dbReference type="GeneID" id="78356483"/>
<dbReference type="AlphaFoldDB" id="A0A380K794"/>
<organism evidence="1 2">
    <name type="scientific">Streptococcus hyointestinalis</name>
    <dbReference type="NCBI Taxonomy" id="1337"/>
    <lineage>
        <taxon>Bacteria</taxon>
        <taxon>Bacillati</taxon>
        <taxon>Bacillota</taxon>
        <taxon>Bacilli</taxon>
        <taxon>Lactobacillales</taxon>
        <taxon>Streptococcaceae</taxon>
        <taxon>Streptococcus</taxon>
    </lineage>
</organism>
<dbReference type="EMBL" id="UHFN01000007">
    <property type="protein sequence ID" value="SUN60768.1"/>
    <property type="molecule type" value="Genomic_DNA"/>
</dbReference>
<dbReference type="Proteomes" id="UP000254924">
    <property type="component" value="Unassembled WGS sequence"/>
</dbReference>
<keyword evidence="2" id="KW-1185">Reference proteome</keyword>
<evidence type="ECO:0000313" key="2">
    <source>
        <dbReference type="Proteomes" id="UP000254924"/>
    </source>
</evidence>
<dbReference type="RefSeq" id="WP_115268932.1">
    <property type="nucleotide sequence ID" value="NZ_JBNPNB010000043.1"/>
</dbReference>
<proteinExistence type="predicted"/>
<name>A0A380K794_9STRE</name>
<accession>A0A380K794</accession>
<protein>
    <submittedName>
        <fullName evidence="1">Uncharacterized protein</fullName>
    </submittedName>
</protein>
<reference evidence="1 2" key="1">
    <citation type="submission" date="2018-06" db="EMBL/GenBank/DDBJ databases">
        <authorList>
            <consortium name="Pathogen Informatics"/>
            <person name="Doyle S."/>
        </authorList>
    </citation>
    <scope>NUCLEOTIDE SEQUENCE [LARGE SCALE GENOMIC DNA]</scope>
    <source>
        <strain evidence="1 2">NCTC12224</strain>
    </source>
</reference>
<sequence>MKKWIVMLISLLLLVGAYLTFWSLGANQETPQKSVQNLKIGQTYQTNDFTFKLINQKHFITLDDHTDYANQDELDEALEDDEDDYPWLTVYEGEYKRDGSNIYLRPTSSATLDFDDVKSIKQKAYANIDKETYQEDFPKTAQLQKTKTGYYYLETIKSLSINEEKTPIYHSKKILPDSLEAFLKNYHASNN</sequence>
<gene>
    <name evidence="1" type="ORF">NCTC12224_01143</name>
</gene>